<evidence type="ECO:0000256" key="1">
    <source>
        <dbReference type="SAM" id="SignalP"/>
    </source>
</evidence>
<dbReference type="GO" id="GO:0005886">
    <property type="term" value="C:plasma membrane"/>
    <property type="evidence" value="ECO:0007669"/>
    <property type="project" value="TreeGrafter"/>
</dbReference>
<dbReference type="InterPro" id="IPR013642">
    <property type="entry name" value="CLCA_N"/>
</dbReference>
<gene>
    <name evidence="3" type="ORF">AB205_0152790</name>
</gene>
<dbReference type="InterPro" id="IPR036465">
    <property type="entry name" value="vWFA_dom_sf"/>
</dbReference>
<feature type="signal peptide" evidence="1">
    <location>
        <begin position="1"/>
        <end position="18"/>
    </location>
</feature>
<dbReference type="AlphaFoldDB" id="A0A2G9RMN0"/>
<dbReference type="PANTHER" id="PTHR10579:SF172">
    <property type="entry name" value="CALCIUM-ACTIVATED CHLORIDE CHANNEL REGULATOR 4 PRECURSOR-RELATED"/>
    <property type="match status" value="1"/>
</dbReference>
<feature type="domain" description="Calcium-activated chloride channel N-terminal" evidence="2">
    <location>
        <begin position="191"/>
        <end position="229"/>
    </location>
</feature>
<proteinExistence type="predicted"/>
<feature type="domain" description="Calcium-activated chloride channel N-terminal" evidence="2">
    <location>
        <begin position="24"/>
        <end position="187"/>
    </location>
</feature>
<dbReference type="GO" id="GO:0005229">
    <property type="term" value="F:intracellularly calcium-gated chloride channel activity"/>
    <property type="evidence" value="ECO:0007669"/>
    <property type="project" value="TreeGrafter"/>
</dbReference>
<dbReference type="SUPFAM" id="SSF53300">
    <property type="entry name" value="vWA-like"/>
    <property type="match status" value="1"/>
</dbReference>
<reference evidence="4" key="1">
    <citation type="journal article" date="2017" name="Nat. Commun.">
        <title>The North American bullfrog draft genome provides insight into hormonal regulation of long noncoding RNA.</title>
        <authorList>
            <person name="Hammond S.A."/>
            <person name="Warren R.L."/>
            <person name="Vandervalk B.P."/>
            <person name="Kucuk E."/>
            <person name="Khan H."/>
            <person name="Gibb E.A."/>
            <person name="Pandoh P."/>
            <person name="Kirk H."/>
            <person name="Zhao Y."/>
            <person name="Jones M."/>
            <person name="Mungall A.J."/>
            <person name="Coope R."/>
            <person name="Pleasance S."/>
            <person name="Moore R.A."/>
            <person name="Holt R.A."/>
            <person name="Round J.M."/>
            <person name="Ohora S."/>
            <person name="Walle B.V."/>
            <person name="Veldhoen N."/>
            <person name="Helbing C.C."/>
            <person name="Birol I."/>
        </authorList>
    </citation>
    <scope>NUCLEOTIDE SEQUENCE [LARGE SCALE GENOMIC DNA]</scope>
</reference>
<protein>
    <recommendedName>
        <fullName evidence="2">Calcium-activated chloride channel N-terminal domain-containing protein</fullName>
    </recommendedName>
</protein>
<evidence type="ECO:0000313" key="4">
    <source>
        <dbReference type="Proteomes" id="UP000228934"/>
    </source>
</evidence>
<accession>A0A2G9RMN0</accession>
<dbReference type="Proteomes" id="UP000228934">
    <property type="component" value="Unassembled WGS sequence"/>
</dbReference>
<organism evidence="3 4">
    <name type="scientific">Aquarana catesbeiana</name>
    <name type="common">American bullfrog</name>
    <name type="synonym">Rana catesbeiana</name>
    <dbReference type="NCBI Taxonomy" id="8400"/>
    <lineage>
        <taxon>Eukaryota</taxon>
        <taxon>Metazoa</taxon>
        <taxon>Chordata</taxon>
        <taxon>Craniata</taxon>
        <taxon>Vertebrata</taxon>
        <taxon>Euteleostomi</taxon>
        <taxon>Amphibia</taxon>
        <taxon>Batrachia</taxon>
        <taxon>Anura</taxon>
        <taxon>Neobatrachia</taxon>
        <taxon>Ranoidea</taxon>
        <taxon>Ranidae</taxon>
        <taxon>Aquarana</taxon>
    </lineage>
</organism>
<dbReference type="InterPro" id="IPR051266">
    <property type="entry name" value="CLCR"/>
</dbReference>
<sequence>MKIAGILILASILQLSQPAKDSLVKLVNNGYEDIVFAINPKIPENPKLIENIKKMVADGSTYLLQATENRLYFKSVKILIPSTWTTNSTYSRPKTESYDKADIIIADPFVKGDFPYTLQYGGCGEPGKYIHLTPNFIQNDRVLRIYGPRGRVLVHEWAHLRWGVFDEYNNDIPWYLSKQGKSEATRLHGVVHAFCKEDTHNKEAPNEQNRLCNHQSVWDVIMKSPDMKSAPLENTNIPAPTFTLLQYKDRVVTLVLDVSGSMGGVNKGFDGSTYGTEIVLLTDGEDSGISSCFIDVQNSGAVIHTLALGNQADKALEELASMTGGLKLYSSDRVDANGLIDSFSGIKSSSGDIQAQSIQIESTATTIEPNQCLTGKVTMDNSVGNETFFLVTWNLLNPSIQLTDPSGKIYENAQFVSDAASKSARLAVPGTAQPGDWPYKICNTQSSAQVLGITVNSRAADPNVPPITVEPFLNADTNSFPTPMVVYATVTQGVAPVLGVNVIAYIEAQDGTSTPLPLLDNGAGADIIKNDGIYTRYFTGYKQNGRYNLKVRVENYGKDSKAGIAKSRALYLPGYVENGTLISNPPKPKNTFENQNVGNFSRTSSGGAFVITNVPSGPIPDTYSPSKITDLNAIIEGQIVKLSWTATGDDLDKGNGMIFLK</sequence>
<evidence type="ECO:0000259" key="2">
    <source>
        <dbReference type="Pfam" id="PF08434"/>
    </source>
</evidence>
<keyword evidence="1" id="KW-0732">Signal</keyword>
<dbReference type="Pfam" id="PF08434">
    <property type="entry name" value="CLCA"/>
    <property type="match status" value="2"/>
</dbReference>
<feature type="chain" id="PRO_5013708475" description="Calcium-activated chloride channel N-terminal domain-containing protein" evidence="1">
    <location>
        <begin position="19"/>
        <end position="661"/>
    </location>
</feature>
<name>A0A2G9RMN0_AQUCT</name>
<dbReference type="EMBL" id="KV937511">
    <property type="protein sequence ID" value="PIO29124.1"/>
    <property type="molecule type" value="Genomic_DNA"/>
</dbReference>
<dbReference type="NCBIfam" id="NF041940">
    <property type="entry name" value="choice_anch_X"/>
    <property type="match status" value="1"/>
</dbReference>
<dbReference type="OrthoDB" id="687730at2759"/>
<dbReference type="PANTHER" id="PTHR10579">
    <property type="entry name" value="CALCIUM-ACTIVATED CHLORIDE CHANNEL REGULATOR"/>
    <property type="match status" value="1"/>
</dbReference>
<evidence type="ECO:0000313" key="3">
    <source>
        <dbReference type="EMBL" id="PIO29124.1"/>
    </source>
</evidence>
<keyword evidence="4" id="KW-1185">Reference proteome</keyword>